<comment type="caution">
    <text evidence="6">The sequence shown here is derived from an EMBL/GenBank/DDBJ whole genome shotgun (WGS) entry which is preliminary data.</text>
</comment>
<feature type="domain" description="HTH tetR-type" evidence="5">
    <location>
        <begin position="20"/>
        <end position="80"/>
    </location>
</feature>
<dbReference type="PANTHER" id="PTHR30055">
    <property type="entry name" value="HTH-TYPE TRANSCRIPTIONAL REGULATOR RUTR"/>
    <property type="match status" value="1"/>
</dbReference>
<dbReference type="SUPFAM" id="SSF48498">
    <property type="entry name" value="Tetracyclin repressor-like, C-terminal domain"/>
    <property type="match status" value="1"/>
</dbReference>
<dbReference type="SUPFAM" id="SSF46689">
    <property type="entry name" value="Homeodomain-like"/>
    <property type="match status" value="1"/>
</dbReference>
<organism evidence="6 7">
    <name type="scientific">Winogradskya humida</name>
    <dbReference type="NCBI Taxonomy" id="113566"/>
    <lineage>
        <taxon>Bacteria</taxon>
        <taxon>Bacillati</taxon>
        <taxon>Actinomycetota</taxon>
        <taxon>Actinomycetes</taxon>
        <taxon>Micromonosporales</taxon>
        <taxon>Micromonosporaceae</taxon>
        <taxon>Winogradskya</taxon>
    </lineage>
</organism>
<dbReference type="InterPro" id="IPR001647">
    <property type="entry name" value="HTH_TetR"/>
</dbReference>
<dbReference type="Pfam" id="PF02909">
    <property type="entry name" value="TetR_C_1"/>
    <property type="match status" value="1"/>
</dbReference>
<evidence type="ECO:0000259" key="5">
    <source>
        <dbReference type="PROSITE" id="PS50977"/>
    </source>
</evidence>
<dbReference type="PROSITE" id="PS50977">
    <property type="entry name" value="HTH_TETR_2"/>
    <property type="match status" value="1"/>
</dbReference>
<keyword evidence="7" id="KW-1185">Reference proteome</keyword>
<dbReference type="PANTHER" id="PTHR30055:SF151">
    <property type="entry name" value="TRANSCRIPTIONAL REGULATORY PROTEIN"/>
    <property type="match status" value="1"/>
</dbReference>
<keyword evidence="3" id="KW-0804">Transcription</keyword>
<name>A0ABQ3ZSJ6_9ACTN</name>
<proteinExistence type="predicted"/>
<accession>A0ABQ3ZSJ6</accession>
<dbReference type="InterPro" id="IPR050109">
    <property type="entry name" value="HTH-type_TetR-like_transc_reg"/>
</dbReference>
<dbReference type="Gene3D" id="1.10.10.60">
    <property type="entry name" value="Homeodomain-like"/>
    <property type="match status" value="1"/>
</dbReference>
<dbReference type="InterPro" id="IPR009057">
    <property type="entry name" value="Homeodomain-like_sf"/>
</dbReference>
<dbReference type="InterPro" id="IPR036271">
    <property type="entry name" value="Tet_transcr_reg_TetR-rel_C_sf"/>
</dbReference>
<gene>
    <name evidence="6" type="ORF">Ahu01nite_046360</name>
</gene>
<feature type="DNA-binding region" description="H-T-H motif" evidence="4">
    <location>
        <begin position="43"/>
        <end position="62"/>
    </location>
</feature>
<protein>
    <submittedName>
        <fullName evidence="6">TetR family transcriptional regulator</fullName>
    </submittedName>
</protein>
<evidence type="ECO:0000256" key="4">
    <source>
        <dbReference type="PROSITE-ProRule" id="PRU00335"/>
    </source>
</evidence>
<evidence type="ECO:0000256" key="3">
    <source>
        <dbReference type="ARBA" id="ARBA00023163"/>
    </source>
</evidence>
<sequence length="239" mass="24890">MDQAPVWLRRRSTGVGRPAERSQEEVTAAAIELADLDGLVAVSMRGVAGRLGTGAASLYRYVSGRDDLLDLMIDEVAAGYELPPPTGPWLPGLVEVGRQARALMLRHPWLPELVLTRPVIGPHGVDLLEHVLALLADHPAAPARKLEAFAVMNATTAAFALNELGAAERPAHGAGDAVRAARPARAAGRPDAYLAHAMAAGGHPHLTAALAGMTPTAVNSGDRFESVLADVLTGLLGPA</sequence>
<dbReference type="RefSeq" id="WP_203838636.1">
    <property type="nucleotide sequence ID" value="NZ_BAAATV010000002.1"/>
</dbReference>
<dbReference type="Gene3D" id="1.10.357.10">
    <property type="entry name" value="Tetracycline Repressor, domain 2"/>
    <property type="match status" value="1"/>
</dbReference>
<dbReference type="Proteomes" id="UP000603200">
    <property type="component" value="Unassembled WGS sequence"/>
</dbReference>
<keyword evidence="2 4" id="KW-0238">DNA-binding</keyword>
<reference evidence="6 7" key="1">
    <citation type="submission" date="2021-01" db="EMBL/GenBank/DDBJ databases">
        <title>Whole genome shotgun sequence of Actinoplanes humidus NBRC 14915.</title>
        <authorList>
            <person name="Komaki H."/>
            <person name="Tamura T."/>
        </authorList>
    </citation>
    <scope>NUCLEOTIDE SEQUENCE [LARGE SCALE GENOMIC DNA]</scope>
    <source>
        <strain evidence="6 7">NBRC 14915</strain>
    </source>
</reference>
<evidence type="ECO:0000256" key="1">
    <source>
        <dbReference type="ARBA" id="ARBA00023015"/>
    </source>
</evidence>
<evidence type="ECO:0000313" key="6">
    <source>
        <dbReference type="EMBL" id="GIE21534.1"/>
    </source>
</evidence>
<dbReference type="InterPro" id="IPR004111">
    <property type="entry name" value="Repressor_TetR_C"/>
</dbReference>
<evidence type="ECO:0000256" key="2">
    <source>
        <dbReference type="ARBA" id="ARBA00023125"/>
    </source>
</evidence>
<dbReference type="Pfam" id="PF00440">
    <property type="entry name" value="TetR_N"/>
    <property type="match status" value="1"/>
</dbReference>
<evidence type="ECO:0000313" key="7">
    <source>
        <dbReference type="Proteomes" id="UP000603200"/>
    </source>
</evidence>
<dbReference type="EMBL" id="BOMN01000057">
    <property type="protein sequence ID" value="GIE21534.1"/>
    <property type="molecule type" value="Genomic_DNA"/>
</dbReference>
<keyword evidence="1" id="KW-0805">Transcription regulation</keyword>